<proteinExistence type="predicted"/>
<organism evidence="1 2">
    <name type="scientific">Scleroderma citrinum Foug A</name>
    <dbReference type="NCBI Taxonomy" id="1036808"/>
    <lineage>
        <taxon>Eukaryota</taxon>
        <taxon>Fungi</taxon>
        <taxon>Dikarya</taxon>
        <taxon>Basidiomycota</taxon>
        <taxon>Agaricomycotina</taxon>
        <taxon>Agaricomycetes</taxon>
        <taxon>Agaricomycetidae</taxon>
        <taxon>Boletales</taxon>
        <taxon>Sclerodermatineae</taxon>
        <taxon>Sclerodermataceae</taxon>
        <taxon>Scleroderma</taxon>
    </lineage>
</organism>
<gene>
    <name evidence="1" type="ORF">SCLCIDRAFT_1208403</name>
</gene>
<dbReference type="EMBL" id="KN822007">
    <property type="protein sequence ID" value="KIM68989.1"/>
    <property type="molecule type" value="Genomic_DNA"/>
</dbReference>
<evidence type="ECO:0000313" key="1">
    <source>
        <dbReference type="EMBL" id="KIM68989.1"/>
    </source>
</evidence>
<reference evidence="1 2" key="1">
    <citation type="submission" date="2014-04" db="EMBL/GenBank/DDBJ databases">
        <authorList>
            <consortium name="DOE Joint Genome Institute"/>
            <person name="Kuo A."/>
            <person name="Kohler A."/>
            <person name="Nagy L.G."/>
            <person name="Floudas D."/>
            <person name="Copeland A."/>
            <person name="Barry K.W."/>
            <person name="Cichocki N."/>
            <person name="Veneault-Fourrey C."/>
            <person name="LaButti K."/>
            <person name="Lindquist E.A."/>
            <person name="Lipzen A."/>
            <person name="Lundell T."/>
            <person name="Morin E."/>
            <person name="Murat C."/>
            <person name="Sun H."/>
            <person name="Tunlid A."/>
            <person name="Henrissat B."/>
            <person name="Grigoriev I.V."/>
            <person name="Hibbett D.S."/>
            <person name="Martin F."/>
            <person name="Nordberg H.P."/>
            <person name="Cantor M.N."/>
            <person name="Hua S.X."/>
        </authorList>
    </citation>
    <scope>NUCLEOTIDE SEQUENCE [LARGE SCALE GENOMIC DNA]</scope>
    <source>
        <strain evidence="1 2">Foug A</strain>
    </source>
</reference>
<evidence type="ECO:0000313" key="2">
    <source>
        <dbReference type="Proteomes" id="UP000053989"/>
    </source>
</evidence>
<dbReference type="AlphaFoldDB" id="A0A0C3ELA3"/>
<accession>A0A0C3ELA3</accession>
<sequence>MYISSDCHNPVLSFPRILHLKSWAIVTSTPFMVPSNSSAALYGTKLQECALYSTCTCLNGRLEVARKKADVHVLGTVRS</sequence>
<dbReference type="InParanoid" id="A0A0C3ELA3"/>
<dbReference type="Proteomes" id="UP000053989">
    <property type="component" value="Unassembled WGS sequence"/>
</dbReference>
<reference evidence="2" key="2">
    <citation type="submission" date="2015-01" db="EMBL/GenBank/DDBJ databases">
        <title>Evolutionary Origins and Diversification of the Mycorrhizal Mutualists.</title>
        <authorList>
            <consortium name="DOE Joint Genome Institute"/>
            <consortium name="Mycorrhizal Genomics Consortium"/>
            <person name="Kohler A."/>
            <person name="Kuo A."/>
            <person name="Nagy L.G."/>
            <person name="Floudas D."/>
            <person name="Copeland A."/>
            <person name="Barry K.W."/>
            <person name="Cichocki N."/>
            <person name="Veneault-Fourrey C."/>
            <person name="LaButti K."/>
            <person name="Lindquist E.A."/>
            <person name="Lipzen A."/>
            <person name="Lundell T."/>
            <person name="Morin E."/>
            <person name="Murat C."/>
            <person name="Riley R."/>
            <person name="Ohm R."/>
            <person name="Sun H."/>
            <person name="Tunlid A."/>
            <person name="Henrissat B."/>
            <person name="Grigoriev I.V."/>
            <person name="Hibbett D.S."/>
            <person name="Martin F."/>
        </authorList>
    </citation>
    <scope>NUCLEOTIDE SEQUENCE [LARGE SCALE GENOMIC DNA]</scope>
    <source>
        <strain evidence="2">Foug A</strain>
    </source>
</reference>
<dbReference type="HOGENOM" id="CLU_2607411_0_0_1"/>
<protein>
    <submittedName>
        <fullName evidence="1">Uncharacterized protein</fullName>
    </submittedName>
</protein>
<keyword evidence="2" id="KW-1185">Reference proteome</keyword>
<name>A0A0C3ELA3_9AGAM</name>